<dbReference type="EMBL" id="JACOOW010000014">
    <property type="protein sequence ID" value="MBC5657706.1"/>
    <property type="molecule type" value="Genomic_DNA"/>
</dbReference>
<comment type="catalytic activity">
    <reaction evidence="4 7">
        <text>uridine(38/39/40) in tRNA = pseudouridine(38/39/40) in tRNA</text>
        <dbReference type="Rhea" id="RHEA:22376"/>
        <dbReference type="Rhea" id="RHEA-COMP:10085"/>
        <dbReference type="Rhea" id="RHEA-COMP:10087"/>
        <dbReference type="ChEBI" id="CHEBI:65314"/>
        <dbReference type="ChEBI" id="CHEBI:65315"/>
        <dbReference type="EC" id="5.4.99.12"/>
    </reaction>
</comment>
<feature type="binding site" evidence="4 6">
    <location>
        <position position="116"/>
    </location>
    <ligand>
        <name>substrate</name>
    </ligand>
</feature>
<protein>
    <recommendedName>
        <fullName evidence="4">tRNA pseudouridine synthase A</fullName>
        <ecNumber evidence="4">5.4.99.12</ecNumber>
    </recommendedName>
    <alternativeName>
        <fullName evidence="4">tRNA pseudouridine(38-40) synthase</fullName>
    </alternativeName>
    <alternativeName>
        <fullName evidence="4">tRNA pseudouridylate synthase I</fullName>
    </alternativeName>
    <alternativeName>
        <fullName evidence="4">tRNA-uridine isomerase I</fullName>
    </alternativeName>
</protein>
<dbReference type="InterPro" id="IPR001406">
    <property type="entry name" value="PsdUridine_synth_TruA"/>
</dbReference>
<dbReference type="Pfam" id="PF01416">
    <property type="entry name" value="PseudoU_synth_1"/>
    <property type="match status" value="2"/>
</dbReference>
<organism evidence="9 10">
    <name type="scientific">Clostridium segne</name>
    <dbReference type="NCBI Taxonomy" id="2763038"/>
    <lineage>
        <taxon>Bacteria</taxon>
        <taxon>Bacillati</taxon>
        <taxon>Bacillota</taxon>
        <taxon>Clostridia</taxon>
        <taxon>Eubacteriales</taxon>
        <taxon>Clostridiaceae</taxon>
        <taxon>Clostridium</taxon>
    </lineage>
</organism>
<evidence type="ECO:0000256" key="3">
    <source>
        <dbReference type="ARBA" id="ARBA00023235"/>
    </source>
</evidence>
<reference evidence="9 10" key="1">
    <citation type="submission" date="2020-08" db="EMBL/GenBank/DDBJ databases">
        <title>Genome public.</title>
        <authorList>
            <person name="Liu C."/>
            <person name="Sun Q."/>
        </authorList>
    </citation>
    <scope>NUCLEOTIDE SEQUENCE [LARGE SCALE GENOMIC DNA]</scope>
    <source>
        <strain evidence="9 10">BX14</strain>
    </source>
</reference>
<dbReference type="InterPro" id="IPR020094">
    <property type="entry name" value="TruA/RsuA/RluB/E/F_N"/>
</dbReference>
<feature type="domain" description="Pseudouridine synthase I TruA alpha/beta" evidence="8">
    <location>
        <begin position="11"/>
        <end position="108"/>
    </location>
</feature>
<sequence length="251" mass="28161">MPDRNIKITLQYDGSRYDGWQKQGNTDKTIQGKLEQILEKMAGQPVEVHGSGRTDAGVHAWGQVANFHLPASCAGMSAEELKAYLNRYLPDDIAVLSAQEAGTRFHSRLNAVSKTYCYRIETAAKKNVFERRYVYGLGEPLDIAAMRRAAAYLTGEHDFKAFCSLKRMKKSTVRNLTAIEIAMRESVCELHFRGNGFLYNMVRILTGTLIEVGLHKRTPESVAETLFSCDRALAGFTAPPEGLFLERVEYE</sequence>
<dbReference type="AlphaFoldDB" id="A0AAW3X4T7"/>
<evidence type="ECO:0000256" key="7">
    <source>
        <dbReference type="RuleBase" id="RU003792"/>
    </source>
</evidence>
<evidence type="ECO:0000256" key="4">
    <source>
        <dbReference type="HAMAP-Rule" id="MF_00171"/>
    </source>
</evidence>
<evidence type="ECO:0000256" key="1">
    <source>
        <dbReference type="ARBA" id="ARBA00009375"/>
    </source>
</evidence>
<evidence type="ECO:0000313" key="10">
    <source>
        <dbReference type="Proteomes" id="UP000653904"/>
    </source>
</evidence>
<dbReference type="GO" id="GO:0003723">
    <property type="term" value="F:RNA binding"/>
    <property type="evidence" value="ECO:0007669"/>
    <property type="project" value="InterPro"/>
</dbReference>
<evidence type="ECO:0000259" key="8">
    <source>
        <dbReference type="Pfam" id="PF01416"/>
    </source>
</evidence>
<keyword evidence="10" id="KW-1185">Reference proteome</keyword>
<comment type="caution">
    <text evidence="4">Lacks conserved residue(s) required for the propagation of feature annotation.</text>
</comment>
<dbReference type="Gene3D" id="3.30.70.660">
    <property type="entry name" value="Pseudouridine synthase I, catalytic domain, C-terminal subdomain"/>
    <property type="match status" value="1"/>
</dbReference>
<dbReference type="PANTHER" id="PTHR11142">
    <property type="entry name" value="PSEUDOURIDYLATE SYNTHASE"/>
    <property type="match status" value="1"/>
</dbReference>
<accession>A0AAW3X4T7</accession>
<dbReference type="CDD" id="cd02570">
    <property type="entry name" value="PseudoU_synth_EcTruA"/>
    <property type="match status" value="1"/>
</dbReference>
<dbReference type="PANTHER" id="PTHR11142:SF22">
    <property type="entry name" value="TRNA PSEUDOURIDINE SYNTHASE A 2"/>
    <property type="match status" value="1"/>
</dbReference>
<dbReference type="InterPro" id="IPR020097">
    <property type="entry name" value="PsdUridine_synth_TruA_a/b_dom"/>
</dbReference>
<dbReference type="HAMAP" id="MF_00171">
    <property type="entry name" value="TruA"/>
    <property type="match status" value="1"/>
</dbReference>
<gene>
    <name evidence="4 9" type="primary">truA</name>
    <name evidence="9" type="ORF">H8S19_11665</name>
</gene>
<proteinExistence type="inferred from homology"/>
<dbReference type="NCBIfam" id="TIGR00071">
    <property type="entry name" value="hisT_truA"/>
    <property type="match status" value="1"/>
</dbReference>
<comment type="caution">
    <text evidence="9">The sequence shown here is derived from an EMBL/GenBank/DDBJ whole genome shotgun (WGS) entry which is preliminary data.</text>
</comment>
<dbReference type="FunFam" id="3.30.70.580:FF:000001">
    <property type="entry name" value="tRNA pseudouridine synthase A"/>
    <property type="match status" value="1"/>
</dbReference>
<feature type="active site" description="Nucleophile" evidence="4 5">
    <location>
        <position position="55"/>
    </location>
</feature>
<dbReference type="InterPro" id="IPR020095">
    <property type="entry name" value="PsdUridine_synth_TruA_C"/>
</dbReference>
<comment type="subunit">
    <text evidence="4">Homodimer.</text>
</comment>
<dbReference type="Proteomes" id="UP000653904">
    <property type="component" value="Unassembled WGS sequence"/>
</dbReference>
<dbReference type="PIRSF" id="PIRSF001430">
    <property type="entry name" value="tRNA_psdUrid_synth"/>
    <property type="match status" value="1"/>
</dbReference>
<comment type="similarity">
    <text evidence="1 4 7">Belongs to the tRNA pseudouridine synthase TruA family.</text>
</comment>
<keyword evidence="2 4" id="KW-0819">tRNA processing</keyword>
<dbReference type="InterPro" id="IPR020103">
    <property type="entry name" value="PsdUridine_synth_cat_dom_sf"/>
</dbReference>
<dbReference type="SUPFAM" id="SSF55120">
    <property type="entry name" value="Pseudouridine synthase"/>
    <property type="match status" value="1"/>
</dbReference>
<feature type="domain" description="Pseudouridine synthase I TruA alpha/beta" evidence="8">
    <location>
        <begin position="149"/>
        <end position="251"/>
    </location>
</feature>
<dbReference type="GO" id="GO:0160147">
    <property type="term" value="F:tRNA pseudouridine(38-40) synthase activity"/>
    <property type="evidence" value="ECO:0007669"/>
    <property type="project" value="UniProtKB-EC"/>
</dbReference>
<evidence type="ECO:0000313" key="9">
    <source>
        <dbReference type="EMBL" id="MBC5657706.1"/>
    </source>
</evidence>
<dbReference type="GO" id="GO:0031119">
    <property type="term" value="P:tRNA pseudouridine synthesis"/>
    <property type="evidence" value="ECO:0007669"/>
    <property type="project" value="UniProtKB-UniRule"/>
</dbReference>
<keyword evidence="3 4" id="KW-0413">Isomerase</keyword>
<comment type="function">
    <text evidence="4">Formation of pseudouridine at positions 38, 39 and 40 in the anticodon stem and loop of transfer RNAs.</text>
</comment>
<evidence type="ECO:0000256" key="6">
    <source>
        <dbReference type="PIRSR" id="PIRSR001430-2"/>
    </source>
</evidence>
<dbReference type="RefSeq" id="WP_118652821.1">
    <property type="nucleotide sequence ID" value="NZ_JACOOW010000014.1"/>
</dbReference>
<evidence type="ECO:0000256" key="5">
    <source>
        <dbReference type="PIRSR" id="PIRSR001430-1"/>
    </source>
</evidence>
<name>A0AAW3X4T7_9CLOT</name>
<dbReference type="EC" id="5.4.99.12" evidence="4"/>
<evidence type="ECO:0000256" key="2">
    <source>
        <dbReference type="ARBA" id="ARBA00022694"/>
    </source>
</evidence>
<dbReference type="Gene3D" id="3.30.70.580">
    <property type="entry name" value="Pseudouridine synthase I, catalytic domain, N-terminal subdomain"/>
    <property type="match status" value="1"/>
</dbReference>